<proteinExistence type="predicted"/>
<dbReference type="GO" id="GO:0003824">
    <property type="term" value="F:catalytic activity"/>
    <property type="evidence" value="ECO:0007669"/>
    <property type="project" value="InterPro"/>
</dbReference>
<dbReference type="InterPro" id="IPR003382">
    <property type="entry name" value="Flavoprotein"/>
</dbReference>
<evidence type="ECO:0000313" key="2">
    <source>
        <dbReference type="EMBL" id="GIE14216.1"/>
    </source>
</evidence>
<dbReference type="InterPro" id="IPR036551">
    <property type="entry name" value="Flavin_trans-like"/>
</dbReference>
<gene>
    <name evidence="2" type="ORF">Afe05nite_60560</name>
</gene>
<dbReference type="Gene3D" id="3.40.50.1950">
    <property type="entry name" value="Flavin prenyltransferase-like"/>
    <property type="match status" value="1"/>
</dbReference>
<name>A0A919J3P1_9ACTN</name>
<evidence type="ECO:0000259" key="1">
    <source>
        <dbReference type="Pfam" id="PF02441"/>
    </source>
</evidence>
<dbReference type="EMBL" id="BOMM01000052">
    <property type="protein sequence ID" value="GIE14216.1"/>
    <property type="molecule type" value="Genomic_DNA"/>
</dbReference>
<dbReference type="RefSeq" id="WP_203820628.1">
    <property type="nucleotide sequence ID" value="NZ_BAAABP010000015.1"/>
</dbReference>
<comment type="caution">
    <text evidence="2">The sequence shown here is derived from an EMBL/GenBank/DDBJ whole genome shotgun (WGS) entry which is preliminary data.</text>
</comment>
<reference evidence="2" key="1">
    <citation type="submission" date="2021-01" db="EMBL/GenBank/DDBJ databases">
        <title>Whole genome shotgun sequence of Actinoplanes ferrugineus NBRC 15555.</title>
        <authorList>
            <person name="Komaki H."/>
            <person name="Tamura T."/>
        </authorList>
    </citation>
    <scope>NUCLEOTIDE SEQUENCE</scope>
    <source>
        <strain evidence="2">NBRC 15555</strain>
    </source>
</reference>
<organism evidence="2 3">
    <name type="scientific">Paractinoplanes ferrugineus</name>
    <dbReference type="NCBI Taxonomy" id="113564"/>
    <lineage>
        <taxon>Bacteria</taxon>
        <taxon>Bacillati</taxon>
        <taxon>Actinomycetota</taxon>
        <taxon>Actinomycetes</taxon>
        <taxon>Micromonosporales</taxon>
        <taxon>Micromonosporaceae</taxon>
        <taxon>Paractinoplanes</taxon>
    </lineage>
</organism>
<feature type="domain" description="Flavoprotein" evidence="1">
    <location>
        <begin position="12"/>
        <end position="118"/>
    </location>
</feature>
<accession>A0A919J3P1</accession>
<dbReference type="Proteomes" id="UP000598174">
    <property type="component" value="Unassembled WGS sequence"/>
</dbReference>
<evidence type="ECO:0000313" key="3">
    <source>
        <dbReference type="Proteomes" id="UP000598174"/>
    </source>
</evidence>
<dbReference type="Pfam" id="PF02441">
    <property type="entry name" value="Flavoprotein"/>
    <property type="match status" value="1"/>
</dbReference>
<sequence length="179" mass="19756">MTTNKSRRVLHLVVCAAPPSQSITELIDLLHADLWDVYVIATPTAMTWISQLEIEQRTGRPVLHQQRHPNAPKSLPIAHAVAVVPATFNTINAWANGINDTLALAILNEALSAKVPVFASVYAKATLVSHPAFAEHLRLLRSAGVRFTDVEALRPQVPNDPFRWQSVIEVLRNVSLPQL</sequence>
<protein>
    <submittedName>
        <fullName evidence="2">Flavoprotein</fullName>
    </submittedName>
</protein>
<dbReference type="AlphaFoldDB" id="A0A919J3P1"/>
<keyword evidence="3" id="KW-1185">Reference proteome</keyword>
<dbReference type="SUPFAM" id="SSF52507">
    <property type="entry name" value="Homo-oligomeric flavin-containing Cys decarboxylases, HFCD"/>
    <property type="match status" value="1"/>
</dbReference>